<sequence length="132" mass="14844">MSFEVFLTRYVNGEEEELDAEHVRSLIRPLVVDQNDVFWSLRAGDGTETEVYISEDGSCSFTDPSGGGTDNFMIGVARELGCVLQPAYGPIMIFHEAQRSHLPDRFAERAVVIQSTADFGQVLSMEWYDEDE</sequence>
<evidence type="ECO:0000313" key="2">
    <source>
        <dbReference type="Proteomes" id="UP000312512"/>
    </source>
</evidence>
<dbReference type="RefSeq" id="WP_139629306.1">
    <property type="nucleotide sequence ID" value="NZ_VDLX02000002.1"/>
</dbReference>
<organism evidence="1 2">
    <name type="scientific">Nonomuraea phyllanthi</name>
    <dbReference type="NCBI Taxonomy" id="2219224"/>
    <lineage>
        <taxon>Bacteria</taxon>
        <taxon>Bacillati</taxon>
        <taxon>Actinomycetota</taxon>
        <taxon>Actinomycetes</taxon>
        <taxon>Streptosporangiales</taxon>
        <taxon>Streptosporangiaceae</taxon>
        <taxon>Nonomuraea</taxon>
    </lineage>
</organism>
<dbReference type="AlphaFoldDB" id="A0A5C4WRV0"/>
<dbReference type="OrthoDB" id="3380325at2"/>
<proteinExistence type="predicted"/>
<gene>
    <name evidence="1" type="ORF">FH608_006185</name>
</gene>
<protein>
    <submittedName>
        <fullName evidence="1">Uncharacterized protein</fullName>
    </submittedName>
</protein>
<reference evidence="1 2" key="1">
    <citation type="submission" date="2019-10" db="EMBL/GenBank/DDBJ databases">
        <title>Nonomuraea sp. nov., isolated from Phyllanthus amarus.</title>
        <authorList>
            <person name="Klykleung N."/>
            <person name="Tanasupawat S."/>
        </authorList>
    </citation>
    <scope>NUCLEOTIDE SEQUENCE [LARGE SCALE GENOMIC DNA]</scope>
    <source>
        <strain evidence="1 2">PA1-10</strain>
    </source>
</reference>
<dbReference type="Proteomes" id="UP000312512">
    <property type="component" value="Unassembled WGS sequence"/>
</dbReference>
<comment type="caution">
    <text evidence="1">The sequence shown here is derived from an EMBL/GenBank/DDBJ whole genome shotgun (WGS) entry which is preliminary data.</text>
</comment>
<keyword evidence="2" id="KW-1185">Reference proteome</keyword>
<dbReference type="EMBL" id="VDLX02000002">
    <property type="protein sequence ID" value="KAB8196346.1"/>
    <property type="molecule type" value="Genomic_DNA"/>
</dbReference>
<accession>A0A5C4WRV0</accession>
<name>A0A5C4WRV0_9ACTN</name>
<evidence type="ECO:0000313" key="1">
    <source>
        <dbReference type="EMBL" id="KAB8196346.1"/>
    </source>
</evidence>